<dbReference type="InterPro" id="IPR038595">
    <property type="entry name" value="LOR_sf"/>
</dbReference>
<dbReference type="Proteomes" id="UP000019243">
    <property type="component" value="Unassembled WGS sequence"/>
</dbReference>
<dbReference type="EMBL" id="AODH01000027">
    <property type="protein sequence ID" value="EUJ39395.1"/>
    <property type="molecule type" value="Genomic_DNA"/>
</dbReference>
<evidence type="ECO:0008006" key="4">
    <source>
        <dbReference type="Google" id="ProtNLM"/>
    </source>
</evidence>
<dbReference type="SUPFAM" id="SSF54518">
    <property type="entry name" value="Tubby C-terminal domain-like"/>
    <property type="match status" value="1"/>
</dbReference>
<protein>
    <recommendedName>
        <fullName evidence="4">YxjI</fullName>
    </recommendedName>
</protein>
<keyword evidence="3" id="KW-1185">Reference proteome</keyword>
<dbReference type="InterPro" id="IPR007612">
    <property type="entry name" value="LOR"/>
</dbReference>
<dbReference type="Gene3D" id="2.40.160.200">
    <property type="entry name" value="LURP1-related"/>
    <property type="match status" value="1"/>
</dbReference>
<dbReference type="STRING" id="1265861.BCAMP_07160"/>
<proteinExistence type="inferred from homology"/>
<dbReference type="PATRIC" id="fig|1265861.3.peg.1407"/>
<evidence type="ECO:0000313" key="2">
    <source>
        <dbReference type="EMBL" id="EUJ39395.1"/>
    </source>
</evidence>
<reference evidence="2 3" key="1">
    <citation type="submission" date="2012-12" db="EMBL/GenBank/DDBJ databases">
        <title>Novel taxa of Listeriaceae from agricultural environments in the United States.</title>
        <authorList>
            <person name="den Bakker H.C."/>
            <person name="Allred A."/>
            <person name="Warchocki S."/>
            <person name="Wright E.M."/>
            <person name="Burrell A."/>
            <person name="Nightingale K.K."/>
            <person name="Kephart D."/>
            <person name="Wiedmann M."/>
        </authorList>
    </citation>
    <scope>NUCLEOTIDE SEQUENCE [LARGE SCALE GENOMIC DNA]</scope>
    <source>
        <strain evidence="2 3">FSL F6-1037</strain>
    </source>
</reference>
<comment type="similarity">
    <text evidence="1">Belongs to the LOR family.</text>
</comment>
<evidence type="ECO:0000256" key="1">
    <source>
        <dbReference type="ARBA" id="ARBA00005437"/>
    </source>
</evidence>
<sequence length="165" mass="18770">MSKLYIKQKVFSISGEFSVQDDHENVRYIIEGSFLSLPKKFSVQDTAGNEVALITKRMFQFFPKFDVTVHDEKVFTIAKQLSFFTAKYSIEGEELTVSGDWWDKSFAVERHGEVVANITEKWLTWGDSFEIEVLDETLEQTIIALVVAIDCVKHAEKSSGASMVD</sequence>
<organism evidence="2 3">
    <name type="scientific">Brochothrix campestris FSL F6-1037</name>
    <dbReference type="NCBI Taxonomy" id="1265861"/>
    <lineage>
        <taxon>Bacteria</taxon>
        <taxon>Bacillati</taxon>
        <taxon>Bacillota</taxon>
        <taxon>Bacilli</taxon>
        <taxon>Bacillales</taxon>
        <taxon>Listeriaceae</taxon>
        <taxon>Brochothrix</taxon>
    </lineage>
</organism>
<accession>W7CRY3</accession>
<dbReference type="AlphaFoldDB" id="W7CRY3"/>
<evidence type="ECO:0000313" key="3">
    <source>
        <dbReference type="Proteomes" id="UP000019243"/>
    </source>
</evidence>
<comment type="caution">
    <text evidence="2">The sequence shown here is derived from an EMBL/GenBank/DDBJ whole genome shotgun (WGS) entry which is preliminary data.</text>
</comment>
<dbReference type="Pfam" id="PF04525">
    <property type="entry name" value="LOR"/>
    <property type="match status" value="1"/>
</dbReference>
<dbReference type="RefSeq" id="WP_035314618.1">
    <property type="nucleotide sequence ID" value="NZ_AODH01000027.1"/>
</dbReference>
<name>W7CRY3_9LIST</name>
<gene>
    <name evidence="2" type="ORF">BCAMP_07160</name>
</gene>
<dbReference type="InterPro" id="IPR025659">
    <property type="entry name" value="Tubby-like_C"/>
</dbReference>
<dbReference type="OrthoDB" id="652307at2"/>